<feature type="region of interest" description="Disordered" evidence="11">
    <location>
        <begin position="301"/>
        <end position="403"/>
    </location>
</feature>
<feature type="compositionally biased region" description="Polar residues" evidence="11">
    <location>
        <begin position="1356"/>
        <end position="1396"/>
    </location>
</feature>
<keyword evidence="5" id="KW-0378">Hydrolase</keyword>
<organism evidence="14 15">
    <name type="scientific">Symbiodinium necroappetens</name>
    <dbReference type="NCBI Taxonomy" id="1628268"/>
    <lineage>
        <taxon>Eukaryota</taxon>
        <taxon>Sar</taxon>
        <taxon>Alveolata</taxon>
        <taxon>Dinophyceae</taxon>
        <taxon>Suessiales</taxon>
        <taxon>Symbiodiniaceae</taxon>
        <taxon>Symbiodinium</taxon>
    </lineage>
</organism>
<keyword evidence="4" id="KW-0255">Endonuclease</keyword>
<feature type="region of interest" description="Disordered" evidence="11">
    <location>
        <begin position="1286"/>
        <end position="1442"/>
    </location>
</feature>
<evidence type="ECO:0000256" key="1">
    <source>
        <dbReference type="ARBA" id="ARBA00022679"/>
    </source>
</evidence>
<dbReference type="InterPro" id="IPR013103">
    <property type="entry name" value="RVT_2"/>
</dbReference>
<evidence type="ECO:0000259" key="13">
    <source>
        <dbReference type="PROSITE" id="PS50994"/>
    </source>
</evidence>
<sequence>MGSSNTQRGLDSGLAKAAPTAEGLNQKTYRSYRRRLVLFSKQCARRGRNTSIEGAFLCLSLLQDTAWDATEQLDIDTIESSSDPFSPMLKLLDRLYQYENDVELPGRCEEFFQEFSRLKGEELQAYLIRHATMHKKMSEVGVALPDLLAGWHLMTRAGIPKWTHIQVKSLCGGELQYQRVAQALMKMFGGDHKPNVRDLFRAGTSEANFVDDEGADVFYEEADGYGQYEADFYEHDGYYDDDFSGYDGDAYFADGDVPEDLEQATEEMDDAYMNYVESRRRMKEIALSRGFFPVVAVAPPEWQASSPHSGGKSGNKGRGKGKGKGGGRSKGSGKGGGKDGFRRYAFNRVPASGLRRSAASNQAPSNNSGDQLKSTGSGSTSAHGPRFKRYRLQDAPSKPVDDANMVDDIADLNTRDVSDSAELEIHVSAINAAEEVYFNEVAPGHAIVDSGATRTVVGDRVWEQWLQLLGRAGRQNEVEVRKQVRDFRFGDGSTLRSSLEVTFPVVVSGLAKRVTASIIPGATPMLLARPVLEEWRVLQDFASGRLRLDGQTEWLTPARTRNGHYLLNLAPEVKDQALHTEDDDNDEPYTDTPLVLCPGEFPDDTDAAYNMANDEIDIAAEEIDAAIATAEAVVNFNQEGRRKIFWELFVDQGSLSNALAQKVPGVEVSTFSLPEWDFNQAATQESFYALMRKIMPSHVWMVPPRAIWLPMQNLNRRTEAQDRGLLQQRMHLSKVQLPFVYHVFLLALEIGAHATLEHPFKSVMWQVNPIKQLPEHYDIKVDRCRAESMHKQTLSKTTSPGLAQHLALAYNRTVPNVHAFAKSATTDAIQDYEVGFINNVVQALQQDMEETWAKREMVHIMMMEDLPASNNNSQHAVEETNKHLARKHGRHAVLTVAKLHRQLGHPGNDKLCKAVKDSNLGNDVVQVARLYKCPTCLSHAPAALARPGAMTTKAACFNQVLLIDGYAVRWRGDKINILAMMDSFSRFEQQAQLIDDSAECEIKVLEQHWLRWAGPPGAIKTDASGSHMSDRFLAWADDRNIKLIVIPKEAHYRLGAMERAHAVRRAQLMKMHDEVTDLSLENALQYAVEQRNRLRTIHGSAPASIVFGALPDQGGVDDEPFSVAAADAASQHRVRELRTLAANAFHEANSDRALRAAVLARSRPEPIMHNVGSYVFYFRQHGTENKGGKLNPAARWRGPALVCAVEDPDNGRAGSLVYWLAHGTSLVRCAPEQIRPELPAERAGRLHEAPETEASQPIMQRIVAALHPVRGPVRFLDLCPRSSAADASEDASGFTSTEGASLLTPSASTKRPRQMPANAGPEPSDMETEANTETQTREEQPKHQQHAPPSDELTRQPDQQAELQPSDLHSQAQTQEQTMPRPQDQPSAEPSQLQVRNRSRSPPREAAIREGINRARVLDGLPPLPAQAPTPKVSSTRWSSPDVTLDDFADVDEELITSEDAPLAWVLDEALIAANELAERHLSVEEKLAFDTAKDDALRPWIENMAWTRAKASEANEGEAVPMRFLLKYKDKDGQKKANARIILQGFRHTDVANKKLETESPTLSKIGKSLILFLCAQMQWKVWSADVKSAFLQADRIDDEVRIFAIPNGDIRRRLARMIGLRDDEIMKILKPAFGDVRAPRQWYGTADRVMTAEIGLLRHKLDKCVYMSVRPASDKDDTFRTFNVKGAAYVVDGVLGIHVDDLVGGGEGVNTKADVEQEGPHEASCFKDRAQLLLHRFRFGNIDFGYDQVFCGVSLMQNISHDLISLNLHDYVHHIKPITIEKNRKQLPDEPLLDKEVAQLRSLIGALAWPATQCLPMLSASISLLQSAMSSPRVSDLLEANKTLRFAKEAVDNYSLKYHKHGDYLSQLTFGVYTDAAWAVRGDGSSQGGFVAFVAAKSQVDSGKPFPLTTLDWASKKLTRVCRSSLAAETQAGANAVDELEWLRSFFGLILWPLEDPLSEGLSKAFGAFAVTDAKSLYDASESMSSGLKLSEKRSAIELAMANDRLKAMGGKWRWCNSAQQLADGLTKVSARPLCLESFSRGVVALKFDATMVAAKKVSASARQAEVQELDNAAQQLSQNEALVVHSSLPVCKLPGCNKKVNNTAAGHLYCSRRHFYKSLAPQDAMKNRALFAALTLAAAATEAEGYDLARFMKKKVTRPPMIPMQLVLDFLILATIFLSATLLLVFLRNKTTKVIKGISIAVLMD</sequence>
<evidence type="ECO:0000256" key="9">
    <source>
        <dbReference type="ARBA" id="ARBA00033113"/>
    </source>
</evidence>
<evidence type="ECO:0000256" key="4">
    <source>
        <dbReference type="ARBA" id="ARBA00022759"/>
    </source>
</evidence>
<accession>A0A812MQZ9</accession>
<dbReference type="GO" id="GO:0004519">
    <property type="term" value="F:endonuclease activity"/>
    <property type="evidence" value="ECO:0007669"/>
    <property type="project" value="UniProtKB-KW"/>
</dbReference>
<keyword evidence="12" id="KW-0812">Transmembrane</keyword>
<evidence type="ECO:0000256" key="10">
    <source>
        <dbReference type="ARBA" id="ARBA00057243"/>
    </source>
</evidence>
<feature type="compositionally biased region" description="Polar residues" evidence="11">
    <location>
        <begin position="369"/>
        <end position="382"/>
    </location>
</feature>
<dbReference type="GO" id="GO:0006508">
    <property type="term" value="P:proteolysis"/>
    <property type="evidence" value="ECO:0007669"/>
    <property type="project" value="InterPro"/>
</dbReference>
<dbReference type="SUPFAM" id="SSF53098">
    <property type="entry name" value="Ribonuclease H-like"/>
    <property type="match status" value="1"/>
</dbReference>
<keyword evidence="6" id="KW-0695">RNA-directed DNA polymerase</keyword>
<name>A0A812MQZ9_9DINO</name>
<proteinExistence type="predicted"/>
<evidence type="ECO:0000256" key="8">
    <source>
        <dbReference type="ARBA" id="ARBA00032154"/>
    </source>
</evidence>
<feature type="compositionally biased region" description="Basic and acidic residues" evidence="11">
    <location>
        <begin position="1402"/>
        <end position="1417"/>
    </location>
</feature>
<dbReference type="OrthoDB" id="412511at2759"/>
<dbReference type="EMBL" id="CAJNJA010011314">
    <property type="protein sequence ID" value="CAE7270233.1"/>
    <property type="molecule type" value="Genomic_DNA"/>
</dbReference>
<keyword evidence="3" id="KW-0540">Nuclease</keyword>
<comment type="caution">
    <text evidence="14">The sequence shown here is derived from an EMBL/GenBank/DDBJ whole genome shotgun (WGS) entry which is preliminary data.</text>
</comment>
<dbReference type="InterPro" id="IPR001584">
    <property type="entry name" value="Integrase_cat-core"/>
</dbReference>
<keyword evidence="1" id="KW-0808">Transferase</keyword>
<reference evidence="14" key="1">
    <citation type="submission" date="2021-02" db="EMBL/GenBank/DDBJ databases">
        <authorList>
            <person name="Dougan E. K."/>
            <person name="Rhodes N."/>
            <person name="Thang M."/>
            <person name="Chan C."/>
        </authorList>
    </citation>
    <scope>NUCLEOTIDE SEQUENCE</scope>
</reference>
<feature type="compositionally biased region" description="Low complexity" evidence="11">
    <location>
        <begin position="357"/>
        <end position="368"/>
    </location>
</feature>
<dbReference type="GO" id="GO:0004190">
    <property type="term" value="F:aspartic-type endopeptidase activity"/>
    <property type="evidence" value="ECO:0007669"/>
    <property type="project" value="InterPro"/>
</dbReference>
<dbReference type="InterPro" id="IPR001969">
    <property type="entry name" value="Aspartic_peptidase_AS"/>
</dbReference>
<feature type="domain" description="Integrase catalytic" evidence="13">
    <location>
        <begin position="943"/>
        <end position="1119"/>
    </location>
</feature>
<evidence type="ECO:0000256" key="5">
    <source>
        <dbReference type="ARBA" id="ARBA00022801"/>
    </source>
</evidence>
<protein>
    <recommendedName>
        <fullName evidence="7">Gag-Pol-p199</fullName>
    </recommendedName>
    <alternativeName>
        <fullName evidence="8">TY1A-TY1B</fullName>
    </alternativeName>
    <alternativeName>
        <fullName evidence="9">p190</fullName>
    </alternativeName>
</protein>
<evidence type="ECO:0000256" key="7">
    <source>
        <dbReference type="ARBA" id="ARBA00030524"/>
    </source>
</evidence>
<dbReference type="Proteomes" id="UP000601435">
    <property type="component" value="Unassembled WGS sequence"/>
</dbReference>
<dbReference type="GO" id="GO:0015074">
    <property type="term" value="P:DNA integration"/>
    <property type="evidence" value="ECO:0007669"/>
    <property type="project" value="InterPro"/>
</dbReference>
<dbReference type="InterPro" id="IPR012337">
    <property type="entry name" value="RNaseH-like_sf"/>
</dbReference>
<evidence type="ECO:0000256" key="11">
    <source>
        <dbReference type="SAM" id="MobiDB-lite"/>
    </source>
</evidence>
<feature type="non-terminal residue" evidence="14">
    <location>
        <position position="1"/>
    </location>
</feature>
<gene>
    <name evidence="14" type="primary">RE1</name>
    <name evidence="14" type="ORF">SNEC2469_LOCUS6456</name>
</gene>
<comment type="function">
    <text evidence="10">Capsid protein (CA) is the structural component of the virus-like particle (VLP), forming the shell that encapsulates the retrotransposons dimeric RNA genome. The particles are assembled from trimer-clustered units and there are holes in the capsid shells that allow for the diffusion of macromolecules. CA also has nucleocapsid-like chaperone activity, promoting primer tRNA(i)-Met annealing to the multipartite primer-binding site (PBS), dimerization of Ty1 RNA and initiation of reverse transcription.</text>
</comment>
<evidence type="ECO:0000313" key="14">
    <source>
        <dbReference type="EMBL" id="CAE7270233.1"/>
    </source>
</evidence>
<keyword evidence="12" id="KW-1133">Transmembrane helix</keyword>
<feature type="compositionally biased region" description="Polar residues" evidence="11">
    <location>
        <begin position="1432"/>
        <end position="1442"/>
    </location>
</feature>
<dbReference type="GO" id="GO:0003676">
    <property type="term" value="F:nucleic acid binding"/>
    <property type="evidence" value="ECO:0007669"/>
    <property type="project" value="InterPro"/>
</dbReference>
<evidence type="ECO:0000256" key="12">
    <source>
        <dbReference type="SAM" id="Phobius"/>
    </source>
</evidence>
<evidence type="ECO:0000256" key="2">
    <source>
        <dbReference type="ARBA" id="ARBA00022695"/>
    </source>
</evidence>
<keyword evidence="12" id="KW-0472">Membrane</keyword>
<feature type="compositionally biased region" description="Basic residues" evidence="11">
    <location>
        <begin position="315"/>
        <end position="327"/>
    </location>
</feature>
<keyword evidence="15" id="KW-1185">Reference proteome</keyword>
<keyword evidence="2" id="KW-0548">Nucleotidyltransferase</keyword>
<dbReference type="PROSITE" id="PS00141">
    <property type="entry name" value="ASP_PROTEASE"/>
    <property type="match status" value="1"/>
</dbReference>
<feature type="compositionally biased region" description="Polar residues" evidence="11">
    <location>
        <begin position="1293"/>
        <end position="1309"/>
    </location>
</feature>
<dbReference type="Gene3D" id="3.30.420.10">
    <property type="entry name" value="Ribonuclease H-like superfamily/Ribonuclease H"/>
    <property type="match status" value="1"/>
</dbReference>
<feature type="transmembrane region" description="Helical" evidence="12">
    <location>
        <begin position="2169"/>
        <end position="2190"/>
    </location>
</feature>
<evidence type="ECO:0000256" key="3">
    <source>
        <dbReference type="ARBA" id="ARBA00022722"/>
    </source>
</evidence>
<evidence type="ECO:0000256" key="6">
    <source>
        <dbReference type="ARBA" id="ARBA00022918"/>
    </source>
</evidence>
<dbReference type="PROSITE" id="PS50994">
    <property type="entry name" value="INTEGRASE"/>
    <property type="match status" value="1"/>
</dbReference>
<dbReference type="GO" id="GO:0003964">
    <property type="term" value="F:RNA-directed DNA polymerase activity"/>
    <property type="evidence" value="ECO:0007669"/>
    <property type="project" value="UniProtKB-KW"/>
</dbReference>
<evidence type="ECO:0000313" key="15">
    <source>
        <dbReference type="Proteomes" id="UP000601435"/>
    </source>
</evidence>
<dbReference type="InterPro" id="IPR036397">
    <property type="entry name" value="RNaseH_sf"/>
</dbReference>
<dbReference type="Pfam" id="PF07727">
    <property type="entry name" value="RVT_2"/>
    <property type="match status" value="1"/>
</dbReference>